<dbReference type="AlphaFoldDB" id="A0AAW1S8P1"/>
<accession>A0AAW1S8P1</accession>
<comment type="caution">
    <text evidence="2">The sequence shown here is derived from an EMBL/GenBank/DDBJ whole genome shotgun (WGS) entry which is preliminary data.</text>
</comment>
<dbReference type="Proteomes" id="UP001438707">
    <property type="component" value="Unassembled WGS sequence"/>
</dbReference>
<keyword evidence="3" id="KW-1185">Reference proteome</keyword>
<gene>
    <name evidence="2" type="ORF">WJX74_000095</name>
</gene>
<sequence length="208" mass="22757">MQTLQGSLSLTARPTHVQHRSLNRRVQVARTQRLTVRAQENKPGEKIVEDADQYEKVPTGVDRTDTRNIEAGNLSNENAERRADIGKERIPSFPEVQAFDGPAPETINGRLCMIACASTIGAEFGSGLGLKEQVAYAPIPILAGSVIIALASYIPIFRGYTRKEAFSTGIFTPKAENWNGRLAMMGFTGILLTEALGGTSTLKFWHIQ</sequence>
<keyword evidence="1" id="KW-0472">Membrane</keyword>
<evidence type="ECO:0000256" key="1">
    <source>
        <dbReference type="SAM" id="Phobius"/>
    </source>
</evidence>
<dbReference type="SUPFAM" id="SSF103511">
    <property type="entry name" value="Chlorophyll a-b binding protein"/>
    <property type="match status" value="1"/>
</dbReference>
<organism evidence="2 3">
    <name type="scientific">Apatococcus lobatus</name>
    <dbReference type="NCBI Taxonomy" id="904363"/>
    <lineage>
        <taxon>Eukaryota</taxon>
        <taxon>Viridiplantae</taxon>
        <taxon>Chlorophyta</taxon>
        <taxon>core chlorophytes</taxon>
        <taxon>Trebouxiophyceae</taxon>
        <taxon>Chlorellales</taxon>
        <taxon>Chlorellaceae</taxon>
        <taxon>Apatococcus</taxon>
    </lineage>
</organism>
<name>A0AAW1S8P1_9CHLO</name>
<dbReference type="EMBL" id="JALJOS010000002">
    <property type="protein sequence ID" value="KAK9842648.1"/>
    <property type="molecule type" value="Genomic_DNA"/>
</dbReference>
<reference evidence="2 3" key="1">
    <citation type="journal article" date="2024" name="Nat. Commun.">
        <title>Phylogenomics reveals the evolutionary origins of lichenization in chlorophyte algae.</title>
        <authorList>
            <person name="Puginier C."/>
            <person name="Libourel C."/>
            <person name="Otte J."/>
            <person name="Skaloud P."/>
            <person name="Haon M."/>
            <person name="Grisel S."/>
            <person name="Petersen M."/>
            <person name="Berrin J.G."/>
            <person name="Delaux P.M."/>
            <person name="Dal Grande F."/>
            <person name="Keller J."/>
        </authorList>
    </citation>
    <scope>NUCLEOTIDE SEQUENCE [LARGE SCALE GENOMIC DNA]</scope>
    <source>
        <strain evidence="2 3">SAG 2145</strain>
    </source>
</reference>
<dbReference type="Gene3D" id="1.10.3460.10">
    <property type="entry name" value="Chlorophyll a/b binding protein domain"/>
    <property type="match status" value="1"/>
</dbReference>
<keyword evidence="1" id="KW-1133">Transmembrane helix</keyword>
<proteinExistence type="predicted"/>
<protein>
    <submittedName>
        <fullName evidence="2">Uncharacterized protein</fullName>
    </submittedName>
</protein>
<evidence type="ECO:0000313" key="2">
    <source>
        <dbReference type="EMBL" id="KAK9842648.1"/>
    </source>
</evidence>
<feature type="transmembrane region" description="Helical" evidence="1">
    <location>
        <begin position="134"/>
        <end position="154"/>
    </location>
</feature>
<evidence type="ECO:0000313" key="3">
    <source>
        <dbReference type="Proteomes" id="UP001438707"/>
    </source>
</evidence>
<keyword evidence="1" id="KW-0812">Transmembrane</keyword>